<comment type="similarity">
    <text evidence="3">Belongs to the fucoxanthin chlorophyll protein family.</text>
</comment>
<sequence length="198" mass="21645">MARLLAAATLAATAGAFLAPAPVSTPVVVRAENSEAFPFLKRPEKLDGTMVGDVGFDPLRLAEVQVDLTYARGAEVKHGRIAMLACVGFIIQEYWHIPGADYQNFKPLTAPWTVPWAANLQILMLAGAIELATADKTYGETPWDLGFDPLCFQEGKSKAEMDRLMLGELTNGRLAMMAFVGMVIQTLLFDKPLMDMHM</sequence>
<dbReference type="Proteomes" id="UP000789595">
    <property type="component" value="Unassembled WGS sequence"/>
</dbReference>
<feature type="binding site" description="axial binding residue" evidence="7">
    <location>
        <position position="80"/>
    </location>
    <ligand>
        <name>chlorophyll b</name>
        <dbReference type="ChEBI" id="CHEBI:61721"/>
        <label>1</label>
    </ligand>
    <ligandPart>
        <name>Mg</name>
        <dbReference type="ChEBI" id="CHEBI:25107"/>
    </ligandPart>
</feature>
<dbReference type="InterPro" id="IPR001344">
    <property type="entry name" value="Chloro_AB-bd_pln"/>
</dbReference>
<dbReference type="Gene3D" id="1.10.3460.10">
    <property type="entry name" value="Chlorophyll a/b binding protein domain"/>
    <property type="match status" value="1"/>
</dbReference>
<keyword evidence="5" id="KW-0602">Photosynthesis</keyword>
<keyword evidence="4" id="KW-0150">Chloroplast</keyword>
<evidence type="ECO:0000256" key="3">
    <source>
        <dbReference type="ARBA" id="ARBA00005933"/>
    </source>
</evidence>
<protein>
    <recommendedName>
        <fullName evidence="11">Plastid light harvesting protein</fullName>
    </recommendedName>
</protein>
<feature type="binding site" evidence="7">
    <location>
        <position position="185"/>
    </location>
    <ligand>
        <name>chlorophyll b</name>
        <dbReference type="ChEBI" id="CHEBI:61721"/>
        <label>2</label>
    </ligand>
</feature>
<keyword evidence="6" id="KW-0934">Plastid</keyword>
<organism evidence="9 10">
    <name type="scientific">Pelagomonas calceolata</name>
    <dbReference type="NCBI Taxonomy" id="35677"/>
    <lineage>
        <taxon>Eukaryota</taxon>
        <taxon>Sar</taxon>
        <taxon>Stramenopiles</taxon>
        <taxon>Ochrophyta</taxon>
        <taxon>Pelagophyceae</taxon>
        <taxon>Pelagomonadales</taxon>
        <taxon>Pelagomonadaceae</taxon>
        <taxon>Pelagomonas</taxon>
    </lineage>
</organism>
<dbReference type="OrthoDB" id="423598at2759"/>
<comment type="function">
    <text evidence="1">The light-harvesting complex (LHC) functions as a light receptor, it captures and delivers excitation energy to photosystems with which it is closely associated. Energy is transferred from the carotenoid and chlorophyll C (or B) to chlorophyll A and the photosynthetic reaction centers where it is used to synthesize ATP and reducing power.</text>
</comment>
<keyword evidence="7" id="KW-0148">Chlorophyll</keyword>
<proteinExistence type="inferred from homology"/>
<feature type="binding site" evidence="7">
    <location>
        <position position="78"/>
    </location>
    <ligand>
        <name>chlorophyll a</name>
        <dbReference type="ChEBI" id="CHEBI:58416"/>
        <label>1</label>
    </ligand>
</feature>
<keyword evidence="7" id="KW-0157">Chromophore</keyword>
<name>A0A8J2SMB2_9STRA</name>
<evidence type="ECO:0000313" key="9">
    <source>
        <dbReference type="EMBL" id="CAH0373053.1"/>
    </source>
</evidence>
<feature type="chain" id="PRO_5035156136" description="Plastid light harvesting protein" evidence="8">
    <location>
        <begin position="17"/>
        <end position="198"/>
    </location>
</feature>
<dbReference type="SUPFAM" id="SSF103511">
    <property type="entry name" value="Chlorophyll a-b binding protein"/>
    <property type="match status" value="1"/>
</dbReference>
<feature type="binding site" evidence="7">
    <location>
        <position position="173"/>
    </location>
    <ligand>
        <name>chlorophyll a</name>
        <dbReference type="ChEBI" id="CHEBI:58416"/>
        <label>1</label>
    </ligand>
</feature>
<evidence type="ECO:0000313" key="10">
    <source>
        <dbReference type="Proteomes" id="UP000789595"/>
    </source>
</evidence>
<evidence type="ECO:0000256" key="8">
    <source>
        <dbReference type="SAM" id="SignalP"/>
    </source>
</evidence>
<dbReference type="Pfam" id="PF00504">
    <property type="entry name" value="Chloroa_b-bind"/>
    <property type="match status" value="1"/>
</dbReference>
<evidence type="ECO:0000256" key="2">
    <source>
        <dbReference type="ARBA" id="ARBA00004229"/>
    </source>
</evidence>
<comment type="subcellular location">
    <subcellularLocation>
        <location evidence="2">Plastid</location>
        <location evidence="2">Chloroplast</location>
    </subcellularLocation>
</comment>
<feature type="signal peptide" evidence="8">
    <location>
        <begin position="1"/>
        <end position="16"/>
    </location>
</feature>
<evidence type="ECO:0000256" key="6">
    <source>
        <dbReference type="ARBA" id="ARBA00022640"/>
    </source>
</evidence>
<comment type="caution">
    <text evidence="9">The sequence shown here is derived from an EMBL/GenBank/DDBJ whole genome shotgun (WGS) entry which is preliminary data.</text>
</comment>
<reference evidence="9" key="1">
    <citation type="submission" date="2021-11" db="EMBL/GenBank/DDBJ databases">
        <authorList>
            <consortium name="Genoscope - CEA"/>
            <person name="William W."/>
        </authorList>
    </citation>
    <scope>NUCLEOTIDE SEQUENCE</scope>
</reference>
<evidence type="ECO:0000256" key="7">
    <source>
        <dbReference type="PIRSR" id="PIRSR601344-1"/>
    </source>
</evidence>
<feature type="binding site" evidence="7">
    <location>
        <position position="168"/>
    </location>
    <ligand>
        <name>chlorophyll b</name>
        <dbReference type="ChEBI" id="CHEBI:61721"/>
        <label>4</label>
    </ligand>
</feature>
<keyword evidence="8" id="KW-0732">Signal</keyword>
<feature type="binding site" evidence="7">
    <location>
        <position position="171"/>
    </location>
    <ligand>
        <name>chlorophyll a</name>
        <dbReference type="ChEBI" id="CHEBI:58416"/>
        <label>1</label>
    </ligand>
</feature>
<dbReference type="PANTHER" id="PTHR21649">
    <property type="entry name" value="CHLOROPHYLL A/B BINDING PROTEIN"/>
    <property type="match status" value="1"/>
</dbReference>
<evidence type="ECO:0000256" key="5">
    <source>
        <dbReference type="ARBA" id="ARBA00022531"/>
    </source>
</evidence>
<accession>A0A8J2SMB2</accession>
<dbReference type="GO" id="GO:0016020">
    <property type="term" value="C:membrane"/>
    <property type="evidence" value="ECO:0007669"/>
    <property type="project" value="InterPro"/>
</dbReference>
<dbReference type="GO" id="GO:0009507">
    <property type="term" value="C:chloroplast"/>
    <property type="evidence" value="ECO:0007669"/>
    <property type="project" value="UniProtKB-SubCell"/>
</dbReference>
<feature type="binding site" evidence="7">
    <location>
        <position position="75"/>
    </location>
    <ligand>
        <name>chlorophyll a</name>
        <dbReference type="ChEBI" id="CHEBI:58416"/>
        <label>1</label>
    </ligand>
</feature>
<gene>
    <name evidence="9" type="ORF">PECAL_4P02240</name>
</gene>
<dbReference type="AlphaFoldDB" id="A0A8J2SMB2"/>
<dbReference type="EMBL" id="CAKKNE010000004">
    <property type="protein sequence ID" value="CAH0373053.1"/>
    <property type="molecule type" value="Genomic_DNA"/>
</dbReference>
<keyword evidence="10" id="KW-1185">Reference proteome</keyword>
<dbReference type="GO" id="GO:0009765">
    <property type="term" value="P:photosynthesis, light harvesting"/>
    <property type="evidence" value="ECO:0007669"/>
    <property type="project" value="InterPro"/>
</dbReference>
<evidence type="ECO:0008006" key="11">
    <source>
        <dbReference type="Google" id="ProtNLM"/>
    </source>
</evidence>
<evidence type="ECO:0000256" key="1">
    <source>
        <dbReference type="ARBA" id="ARBA00004022"/>
    </source>
</evidence>
<dbReference type="InterPro" id="IPR022796">
    <property type="entry name" value="Chloroa_b-bind"/>
</dbReference>
<evidence type="ECO:0000256" key="4">
    <source>
        <dbReference type="ARBA" id="ARBA00022528"/>
    </source>
</evidence>
<dbReference type="GO" id="GO:0016168">
    <property type="term" value="F:chlorophyll binding"/>
    <property type="evidence" value="ECO:0007669"/>
    <property type="project" value="UniProtKB-KW"/>
</dbReference>